<evidence type="ECO:0000256" key="1">
    <source>
        <dbReference type="ARBA" id="ARBA00004953"/>
    </source>
</evidence>
<evidence type="ECO:0000256" key="4">
    <source>
        <dbReference type="ARBA" id="ARBA00023235"/>
    </source>
</evidence>
<dbReference type="InterPro" id="IPR036588">
    <property type="entry name" value="CobH/CbiC_sf"/>
</dbReference>
<gene>
    <name evidence="6" type="ORF">EDC18_10833</name>
</gene>
<organism evidence="6 7">
    <name type="scientific">Natranaerovirga pectinivora</name>
    <dbReference type="NCBI Taxonomy" id="682400"/>
    <lineage>
        <taxon>Bacteria</taxon>
        <taxon>Bacillati</taxon>
        <taxon>Bacillota</taxon>
        <taxon>Clostridia</taxon>
        <taxon>Lachnospirales</taxon>
        <taxon>Natranaerovirgaceae</taxon>
        <taxon>Natranaerovirga</taxon>
    </lineage>
</organism>
<evidence type="ECO:0000313" key="7">
    <source>
        <dbReference type="Proteomes" id="UP000294902"/>
    </source>
</evidence>
<dbReference type="UniPathway" id="UPA00148"/>
<dbReference type="Gene3D" id="3.40.50.10230">
    <property type="entry name" value="Cobalamin biosynthesis CobH/CbiC, precorrin-8X methylmutase"/>
    <property type="match status" value="1"/>
</dbReference>
<dbReference type="AlphaFoldDB" id="A0A4R3MNV7"/>
<evidence type="ECO:0000313" key="6">
    <source>
        <dbReference type="EMBL" id="TCT13799.1"/>
    </source>
</evidence>
<dbReference type="GO" id="GO:0009236">
    <property type="term" value="P:cobalamin biosynthetic process"/>
    <property type="evidence" value="ECO:0007669"/>
    <property type="project" value="UniProtKB-UniPathway"/>
</dbReference>
<dbReference type="InterPro" id="IPR003722">
    <property type="entry name" value="Cbl_synth_CobH/CbiC"/>
</dbReference>
<dbReference type="PANTHER" id="PTHR43588:SF1">
    <property type="entry name" value="COBALT-PRECORRIN-8 METHYLMUTASE"/>
    <property type="match status" value="1"/>
</dbReference>
<comment type="similarity">
    <text evidence="2">Belongs to the CobH/CbiC family.</text>
</comment>
<proteinExistence type="inferred from homology"/>
<feature type="domain" description="Cobalamin biosynthesis precorrin-8X methylmutase CobH/CbiC" evidence="5">
    <location>
        <begin position="10"/>
        <end position="202"/>
    </location>
</feature>
<sequence length="210" mass="23446">MYNYIENPQEIERQSFKIIHSEMKNTELEPIKLSIIKRVIHTTTDFDYEDILLFKEKVEETLLNAMKKGCMIVTDTEMIKAGISKPLAKELNITMHSFVGTEEAYHMAKEKGITRSMAAVDIALDLPQDKLFVIGNAPTALYRILEKKQLNNVRGVIGVPVGFVGAKESKEALWESNIPSIISQGRKGGSTVAVAIVNALLREAVKAIEE</sequence>
<comment type="pathway">
    <text evidence="1">Cofactor biosynthesis; adenosylcobalamin biosynthesis.</text>
</comment>
<evidence type="ECO:0000256" key="3">
    <source>
        <dbReference type="ARBA" id="ARBA00022573"/>
    </source>
</evidence>
<keyword evidence="7" id="KW-1185">Reference proteome</keyword>
<reference evidence="6 7" key="1">
    <citation type="submission" date="2019-03" db="EMBL/GenBank/DDBJ databases">
        <title>Genomic Encyclopedia of Type Strains, Phase IV (KMG-IV): sequencing the most valuable type-strain genomes for metagenomic binning, comparative biology and taxonomic classification.</title>
        <authorList>
            <person name="Goeker M."/>
        </authorList>
    </citation>
    <scope>NUCLEOTIDE SEQUENCE [LARGE SCALE GENOMIC DNA]</scope>
    <source>
        <strain evidence="6 7">DSM 24629</strain>
    </source>
</reference>
<keyword evidence="4" id="KW-0413">Isomerase</keyword>
<dbReference type="Proteomes" id="UP000294902">
    <property type="component" value="Unassembled WGS sequence"/>
</dbReference>
<evidence type="ECO:0000256" key="2">
    <source>
        <dbReference type="ARBA" id="ARBA00009774"/>
    </source>
</evidence>
<dbReference type="RefSeq" id="WP_243115115.1">
    <property type="nucleotide sequence ID" value="NZ_SMAL01000008.1"/>
</dbReference>
<comment type="caution">
    <text evidence="6">The sequence shown here is derived from an EMBL/GenBank/DDBJ whole genome shotgun (WGS) entry which is preliminary data.</text>
</comment>
<dbReference type="Pfam" id="PF02570">
    <property type="entry name" value="CbiC"/>
    <property type="match status" value="1"/>
</dbReference>
<dbReference type="EMBL" id="SMAL01000008">
    <property type="protein sequence ID" value="TCT13799.1"/>
    <property type="molecule type" value="Genomic_DNA"/>
</dbReference>
<dbReference type="GO" id="GO:0016993">
    <property type="term" value="F:precorrin-8X methylmutase activity"/>
    <property type="evidence" value="ECO:0007669"/>
    <property type="project" value="InterPro"/>
</dbReference>
<keyword evidence="3" id="KW-0169">Cobalamin biosynthesis</keyword>
<accession>A0A4R3MNV7</accession>
<dbReference type="PANTHER" id="PTHR43588">
    <property type="entry name" value="COBALT-PRECORRIN-8 METHYLMUTASE"/>
    <property type="match status" value="1"/>
</dbReference>
<name>A0A4R3MNV7_9FIRM</name>
<dbReference type="SUPFAM" id="SSF63965">
    <property type="entry name" value="Precorrin-8X methylmutase CbiC/CobH"/>
    <property type="match status" value="1"/>
</dbReference>
<protein>
    <submittedName>
        <fullName evidence="6">Precorrin-8X methylmutase</fullName>
    </submittedName>
</protein>
<evidence type="ECO:0000259" key="5">
    <source>
        <dbReference type="Pfam" id="PF02570"/>
    </source>
</evidence>